<dbReference type="KEGG" id="nta:107769794"/>
<keyword evidence="3" id="KW-1185">Reference proteome</keyword>
<dbReference type="PROSITE" id="PS00028">
    <property type="entry name" value="ZINC_FINGER_C2H2_1"/>
    <property type="match status" value="2"/>
</dbReference>
<dbReference type="GeneID" id="107769794"/>
<evidence type="ECO:0000256" key="1">
    <source>
        <dbReference type="PROSITE-ProRule" id="PRU00042"/>
    </source>
</evidence>
<dbReference type="Pfam" id="PF13912">
    <property type="entry name" value="zf-C2H2_6"/>
    <property type="match status" value="3"/>
</dbReference>
<dbReference type="AlphaFoldDB" id="A0A1S3XX67"/>
<evidence type="ECO:0000259" key="2">
    <source>
        <dbReference type="PROSITE" id="PS50157"/>
    </source>
</evidence>
<keyword evidence="1" id="KW-0862">Zinc</keyword>
<dbReference type="GO" id="GO:0008270">
    <property type="term" value="F:zinc ion binding"/>
    <property type="evidence" value="ECO:0007669"/>
    <property type="project" value="UniProtKB-KW"/>
</dbReference>
<keyword evidence="1" id="KW-0863">Zinc-finger</keyword>
<dbReference type="Gene3D" id="3.30.160.60">
    <property type="entry name" value="Classic Zinc Finger"/>
    <property type="match status" value="1"/>
</dbReference>
<dbReference type="PROSITE" id="PS50157">
    <property type="entry name" value="ZINC_FINGER_C2H2_2"/>
    <property type="match status" value="2"/>
</dbReference>
<dbReference type="RefSeq" id="XP_016444536.1">
    <property type="nucleotide sequence ID" value="XM_016589050.2"/>
</dbReference>
<dbReference type="GO" id="GO:0003700">
    <property type="term" value="F:DNA-binding transcription factor activity"/>
    <property type="evidence" value="ECO:0000318"/>
    <property type="project" value="GO_Central"/>
</dbReference>
<sequence>MVDYQDHRVGNETLWIKLKISEKDVLKDHRQVPVEDHEYDQVDEDEDEVEIPKNNDSRRICHVCNKGFSSGKALGGHMRIHVQAAKKGKRLKPLVDKKRILQQQDLHGQVDFENYNNQLQPPTCSICGKNFPSMKSLFGHMRCHPERAWRGIQPPVNNKNTCLSSSVSDEIDAKTASATATISGDLSKSVPGWSVTAKRGRKPIAEATNDDKEQLDDVVHHLMLLANGNSLESGLTGDRCYYNKHGIPEEELEITNSNSVSSKTEAHEELASHVNENKKRRKKVKLRFLGSVQDAANPVTLVNDQNPAIVTPPDKYKCNTCEKSFATHHALGVGVGVGVGVGGHRSSHNKFRMVIQNSNVGTSYSMIDPVNASSSKNGNKNFTTNIRCQWGSPIGPSSSQLTSPGEVSGRRILDFDLNELPPYEDEDEVAGDHEYFQFFQFN</sequence>
<dbReference type="Proteomes" id="UP000790787">
    <property type="component" value="Chromosome 2"/>
</dbReference>
<dbReference type="SUPFAM" id="SSF57667">
    <property type="entry name" value="beta-beta-alpha zinc fingers"/>
    <property type="match status" value="1"/>
</dbReference>
<dbReference type="OMA" id="LWDNHWE"/>
<dbReference type="InterPro" id="IPR036236">
    <property type="entry name" value="Znf_C2H2_sf"/>
</dbReference>
<feature type="domain" description="C2H2-type" evidence="2">
    <location>
        <begin position="59"/>
        <end position="86"/>
    </location>
</feature>
<evidence type="ECO:0000313" key="4">
    <source>
        <dbReference type="RefSeq" id="XP_016444536.1"/>
    </source>
</evidence>
<dbReference type="PANTHER" id="PTHR47591">
    <property type="entry name" value="ZINC FINGER PROTEIN ZAT2-RELATED"/>
    <property type="match status" value="1"/>
</dbReference>
<organism evidence="3 4">
    <name type="scientific">Nicotiana tabacum</name>
    <name type="common">Common tobacco</name>
    <dbReference type="NCBI Taxonomy" id="4097"/>
    <lineage>
        <taxon>Eukaryota</taxon>
        <taxon>Viridiplantae</taxon>
        <taxon>Streptophyta</taxon>
        <taxon>Embryophyta</taxon>
        <taxon>Tracheophyta</taxon>
        <taxon>Spermatophyta</taxon>
        <taxon>Magnoliopsida</taxon>
        <taxon>eudicotyledons</taxon>
        <taxon>Gunneridae</taxon>
        <taxon>Pentapetalae</taxon>
        <taxon>asterids</taxon>
        <taxon>lamiids</taxon>
        <taxon>Solanales</taxon>
        <taxon>Solanaceae</taxon>
        <taxon>Nicotianoideae</taxon>
        <taxon>Nicotianeae</taxon>
        <taxon>Nicotiana</taxon>
    </lineage>
</organism>
<dbReference type="GO" id="GO:0000976">
    <property type="term" value="F:transcription cis-regulatory region binding"/>
    <property type="evidence" value="ECO:0000318"/>
    <property type="project" value="GO_Central"/>
</dbReference>
<name>A0A1S3XX67_TOBAC</name>
<dbReference type="RefSeq" id="XP_016444536.1">
    <property type="nucleotide sequence ID" value="XM_016589050.1"/>
</dbReference>
<dbReference type="InterPro" id="IPR013087">
    <property type="entry name" value="Znf_C2H2_type"/>
</dbReference>
<gene>
    <name evidence="4" type="primary">LOC107769794</name>
</gene>
<reference evidence="3" key="1">
    <citation type="journal article" date="2014" name="Nat. Commun.">
        <title>The tobacco genome sequence and its comparison with those of tomato and potato.</title>
        <authorList>
            <person name="Sierro N."/>
            <person name="Battey J.N."/>
            <person name="Ouadi S."/>
            <person name="Bakaher N."/>
            <person name="Bovet L."/>
            <person name="Willig A."/>
            <person name="Goepfert S."/>
            <person name="Peitsch M.C."/>
            <person name="Ivanov N.V."/>
        </authorList>
    </citation>
    <scope>NUCLEOTIDE SEQUENCE [LARGE SCALE GENOMIC DNA]</scope>
</reference>
<accession>A0A1S3XX67</accession>
<dbReference type="PaxDb" id="4097-A0A1S3XX67"/>
<evidence type="ECO:0000313" key="3">
    <source>
        <dbReference type="Proteomes" id="UP000790787"/>
    </source>
</evidence>
<reference evidence="4" key="2">
    <citation type="submission" date="2025-08" db="UniProtKB">
        <authorList>
            <consortium name="RefSeq"/>
        </authorList>
    </citation>
    <scope>IDENTIFICATION</scope>
    <source>
        <tissue evidence="4">Leaf</tissue>
    </source>
</reference>
<dbReference type="GO" id="GO:0005634">
    <property type="term" value="C:nucleus"/>
    <property type="evidence" value="ECO:0000318"/>
    <property type="project" value="GO_Central"/>
</dbReference>
<feature type="domain" description="C2H2-type" evidence="2">
    <location>
        <begin position="122"/>
        <end position="144"/>
    </location>
</feature>
<dbReference type="STRING" id="4097.A0A1S3XX67"/>
<dbReference type="PANTHER" id="PTHR47591:SF1">
    <property type="entry name" value="ZINC FINGER PROTEIN ZAT2-RELATED"/>
    <property type="match status" value="1"/>
</dbReference>
<keyword evidence="1" id="KW-0479">Metal-binding</keyword>
<proteinExistence type="predicted"/>
<dbReference type="OrthoDB" id="6077919at2759"/>
<dbReference type="GO" id="GO:0006355">
    <property type="term" value="P:regulation of DNA-templated transcription"/>
    <property type="evidence" value="ECO:0000318"/>
    <property type="project" value="GO_Central"/>
</dbReference>
<dbReference type="SMART" id="SM00355">
    <property type="entry name" value="ZnF_C2H2"/>
    <property type="match status" value="3"/>
</dbReference>
<protein>
    <submittedName>
        <fullName evidence="4">Uncharacterized protein LOC107769794</fullName>
    </submittedName>
    <submittedName>
        <fullName evidence="4">Zinc finger protein Xfin-like</fullName>
    </submittedName>
</protein>